<protein>
    <recommendedName>
        <fullName evidence="3">NmrA-like domain-containing protein</fullName>
    </recommendedName>
</protein>
<evidence type="ECO:0000259" key="3">
    <source>
        <dbReference type="Pfam" id="PF05368"/>
    </source>
</evidence>
<dbReference type="GO" id="GO:0016491">
    <property type="term" value="F:oxidoreductase activity"/>
    <property type="evidence" value="ECO:0007669"/>
    <property type="project" value="UniProtKB-KW"/>
</dbReference>
<dbReference type="PANTHER" id="PTHR47706:SF9">
    <property type="entry name" value="NMRA-LIKE DOMAIN-CONTAINING PROTEIN-RELATED"/>
    <property type="match status" value="1"/>
</dbReference>
<name>A0A9P6HA25_9AGAM</name>
<keyword evidence="5" id="KW-1185">Reference proteome</keyword>
<gene>
    <name evidence="4" type="ORF">BJ322DRAFT_171212</name>
</gene>
<dbReference type="Pfam" id="PF05368">
    <property type="entry name" value="NmrA"/>
    <property type="match status" value="1"/>
</dbReference>
<dbReference type="Proteomes" id="UP000736335">
    <property type="component" value="Unassembled WGS sequence"/>
</dbReference>
<dbReference type="InterPro" id="IPR051609">
    <property type="entry name" value="NmrA/Isoflavone_reductase-like"/>
</dbReference>
<dbReference type="EMBL" id="WIUZ02000011">
    <property type="protein sequence ID" value="KAF9782773.1"/>
    <property type="molecule type" value="Genomic_DNA"/>
</dbReference>
<dbReference type="AlphaFoldDB" id="A0A9P6HA25"/>
<comment type="caution">
    <text evidence="4">The sequence shown here is derived from an EMBL/GenBank/DDBJ whole genome shotgun (WGS) entry which is preliminary data.</text>
</comment>
<keyword evidence="1" id="KW-0521">NADP</keyword>
<accession>A0A9P6HA25</accession>
<evidence type="ECO:0000313" key="5">
    <source>
        <dbReference type="Proteomes" id="UP000736335"/>
    </source>
</evidence>
<dbReference type="PANTHER" id="PTHR47706">
    <property type="entry name" value="NMRA-LIKE FAMILY PROTEIN"/>
    <property type="match status" value="1"/>
</dbReference>
<dbReference type="InterPro" id="IPR036291">
    <property type="entry name" value="NAD(P)-bd_dom_sf"/>
</dbReference>
<reference evidence="4" key="1">
    <citation type="journal article" date="2020" name="Nat. Commun.">
        <title>Large-scale genome sequencing of mycorrhizal fungi provides insights into the early evolution of symbiotic traits.</title>
        <authorList>
            <person name="Miyauchi S."/>
            <person name="Kiss E."/>
            <person name="Kuo A."/>
            <person name="Drula E."/>
            <person name="Kohler A."/>
            <person name="Sanchez-Garcia M."/>
            <person name="Morin E."/>
            <person name="Andreopoulos B."/>
            <person name="Barry K.W."/>
            <person name="Bonito G."/>
            <person name="Buee M."/>
            <person name="Carver A."/>
            <person name="Chen C."/>
            <person name="Cichocki N."/>
            <person name="Clum A."/>
            <person name="Culley D."/>
            <person name="Crous P.W."/>
            <person name="Fauchery L."/>
            <person name="Girlanda M."/>
            <person name="Hayes R.D."/>
            <person name="Keri Z."/>
            <person name="LaButti K."/>
            <person name="Lipzen A."/>
            <person name="Lombard V."/>
            <person name="Magnuson J."/>
            <person name="Maillard F."/>
            <person name="Murat C."/>
            <person name="Nolan M."/>
            <person name="Ohm R.A."/>
            <person name="Pangilinan J."/>
            <person name="Pereira M.F."/>
            <person name="Perotto S."/>
            <person name="Peter M."/>
            <person name="Pfister S."/>
            <person name="Riley R."/>
            <person name="Sitrit Y."/>
            <person name="Stielow J.B."/>
            <person name="Szollosi G."/>
            <person name="Zifcakova L."/>
            <person name="Stursova M."/>
            <person name="Spatafora J.W."/>
            <person name="Tedersoo L."/>
            <person name="Vaario L.M."/>
            <person name="Yamada A."/>
            <person name="Yan M."/>
            <person name="Wang P."/>
            <person name="Xu J."/>
            <person name="Bruns T."/>
            <person name="Baldrian P."/>
            <person name="Vilgalys R."/>
            <person name="Dunand C."/>
            <person name="Henrissat B."/>
            <person name="Grigoriev I.V."/>
            <person name="Hibbett D."/>
            <person name="Nagy L.G."/>
            <person name="Martin F.M."/>
        </authorList>
    </citation>
    <scope>NUCLEOTIDE SEQUENCE</scope>
    <source>
        <strain evidence="4">UH-Tt-Lm1</strain>
    </source>
</reference>
<proteinExistence type="predicted"/>
<reference evidence="4" key="2">
    <citation type="submission" date="2020-11" db="EMBL/GenBank/DDBJ databases">
        <authorList>
            <consortium name="DOE Joint Genome Institute"/>
            <person name="Kuo A."/>
            <person name="Miyauchi S."/>
            <person name="Kiss E."/>
            <person name="Drula E."/>
            <person name="Kohler A."/>
            <person name="Sanchez-Garcia M."/>
            <person name="Andreopoulos B."/>
            <person name="Barry K.W."/>
            <person name="Bonito G."/>
            <person name="Buee M."/>
            <person name="Carver A."/>
            <person name="Chen C."/>
            <person name="Cichocki N."/>
            <person name="Clum A."/>
            <person name="Culley D."/>
            <person name="Crous P.W."/>
            <person name="Fauchery L."/>
            <person name="Girlanda M."/>
            <person name="Hayes R."/>
            <person name="Keri Z."/>
            <person name="Labutti K."/>
            <person name="Lipzen A."/>
            <person name="Lombard V."/>
            <person name="Magnuson J."/>
            <person name="Maillard F."/>
            <person name="Morin E."/>
            <person name="Murat C."/>
            <person name="Nolan M."/>
            <person name="Ohm R."/>
            <person name="Pangilinan J."/>
            <person name="Pereira M."/>
            <person name="Perotto S."/>
            <person name="Peter M."/>
            <person name="Riley R."/>
            <person name="Sitrit Y."/>
            <person name="Stielow B."/>
            <person name="Szollosi G."/>
            <person name="Zifcakova L."/>
            <person name="Stursova M."/>
            <person name="Spatafora J.W."/>
            <person name="Tedersoo L."/>
            <person name="Vaario L.-M."/>
            <person name="Yamada A."/>
            <person name="Yan M."/>
            <person name="Wang P."/>
            <person name="Xu J."/>
            <person name="Bruns T."/>
            <person name="Baldrian P."/>
            <person name="Vilgalys R."/>
            <person name="Henrissat B."/>
            <person name="Grigoriev I.V."/>
            <person name="Hibbett D."/>
            <person name="Nagy L.G."/>
            <person name="Martin F.M."/>
        </authorList>
    </citation>
    <scope>NUCLEOTIDE SEQUENCE</scope>
    <source>
        <strain evidence="4">UH-Tt-Lm1</strain>
    </source>
</reference>
<organism evidence="4 5">
    <name type="scientific">Thelephora terrestris</name>
    <dbReference type="NCBI Taxonomy" id="56493"/>
    <lineage>
        <taxon>Eukaryota</taxon>
        <taxon>Fungi</taxon>
        <taxon>Dikarya</taxon>
        <taxon>Basidiomycota</taxon>
        <taxon>Agaricomycotina</taxon>
        <taxon>Agaricomycetes</taxon>
        <taxon>Thelephorales</taxon>
        <taxon>Thelephoraceae</taxon>
        <taxon>Thelephora</taxon>
    </lineage>
</organism>
<dbReference type="InterPro" id="IPR008030">
    <property type="entry name" value="NmrA-like"/>
</dbReference>
<dbReference type="SUPFAM" id="SSF51735">
    <property type="entry name" value="NAD(P)-binding Rossmann-fold domains"/>
    <property type="match status" value="1"/>
</dbReference>
<sequence>MSEIQSIAILGATGRLGTQLLAALAKHPRHKALDIRVLTRPSPWPTEVDPCLRVTVYPIQYGTSDTHEALLRALRGVDVVISTVGDDSGLSSNDVRSIAELPGFRAQDVVAKAAKAAGVKLFVPSEFGYPTHTLPDNTKSFMGGKKRHLDLLKSIGLPWLVLYSGTFPSFEPVPTMLSSTNDNPSKGSPPYITTRYHTSAYLLHILLDQDASELPWSFYRILGTRREKLVHAAGGDKWVLKA</sequence>
<dbReference type="OrthoDB" id="5283654at2759"/>
<evidence type="ECO:0000313" key="4">
    <source>
        <dbReference type="EMBL" id="KAF9782773.1"/>
    </source>
</evidence>
<feature type="domain" description="NmrA-like" evidence="3">
    <location>
        <begin position="5"/>
        <end position="159"/>
    </location>
</feature>
<dbReference type="Gene3D" id="3.40.50.720">
    <property type="entry name" value="NAD(P)-binding Rossmann-like Domain"/>
    <property type="match status" value="1"/>
</dbReference>
<keyword evidence="2" id="KW-0560">Oxidoreductase</keyword>
<evidence type="ECO:0000256" key="1">
    <source>
        <dbReference type="ARBA" id="ARBA00022857"/>
    </source>
</evidence>
<evidence type="ECO:0000256" key="2">
    <source>
        <dbReference type="ARBA" id="ARBA00023002"/>
    </source>
</evidence>